<comment type="caution">
    <text evidence="1">The sequence shown here is derived from an EMBL/GenBank/DDBJ whole genome shotgun (WGS) entry which is preliminary data.</text>
</comment>
<sequence>MDLTRITSRFNFYQQVRTLLYKLRDGKTAASEMLDSKLHLVSTLSLEAPVGQIASIKQETQGDPLNVTLWQNGLTGAMGALPTVYSEWMIERHYRYGDHSAKAFLDMFGHRLYCLDYLAWQKNHLYASAESETHPPLQQATLALTGLLTSMSMFGGENYAHLFSSPVRSLVNLEVWLSHYYGVPAHITPFTGGWKTVDEIEHCQLGKPGQTLETAPMIGSMRWEVQSHFDVTLGPMEQDKSQHFIPQGKFYSEIWGRIREYVGPGLDFTIHLSIRSHNSLPIPLGEGQLGLDICLGRRDPSQLRQVCLPTYTA</sequence>
<dbReference type="InterPro" id="IPR010732">
    <property type="entry name" value="T6SS_TssG-like"/>
</dbReference>
<name>A0A502GTK7_9GAMM</name>
<dbReference type="RefSeq" id="WP_140470792.1">
    <property type="nucleotide sequence ID" value="NZ_RCZD01000002.1"/>
</dbReference>
<accession>A0A502GTK7</accession>
<dbReference type="NCBIfam" id="TIGR03347">
    <property type="entry name" value="VI_chp_1"/>
    <property type="match status" value="1"/>
</dbReference>
<evidence type="ECO:0000313" key="1">
    <source>
        <dbReference type="EMBL" id="TPG64283.1"/>
    </source>
</evidence>
<gene>
    <name evidence="1" type="primary">tssG</name>
    <name evidence="1" type="ORF">EAH77_05560</name>
</gene>
<reference evidence="1 2" key="1">
    <citation type="journal article" date="2019" name="Environ. Microbiol.">
        <title>Species interactions and distinct microbial communities in high Arctic permafrost affected cryosols are associated with the CH4 and CO2 gas fluxes.</title>
        <authorList>
            <person name="Altshuler I."/>
            <person name="Hamel J."/>
            <person name="Turney S."/>
            <person name="Magnuson E."/>
            <person name="Levesque R."/>
            <person name="Greer C."/>
            <person name="Whyte L.G."/>
        </authorList>
    </citation>
    <scope>NUCLEOTIDE SEQUENCE [LARGE SCALE GENOMIC DNA]</scope>
    <source>
        <strain evidence="1 2">E4</strain>
    </source>
</reference>
<dbReference type="PANTHER" id="PTHR35564">
    <property type="match status" value="1"/>
</dbReference>
<proteinExistence type="predicted"/>
<keyword evidence="2" id="KW-1185">Reference proteome</keyword>
<dbReference type="PANTHER" id="PTHR35564:SF4">
    <property type="entry name" value="CYTOPLASMIC PROTEIN"/>
    <property type="match status" value="1"/>
</dbReference>
<dbReference type="Pfam" id="PF06996">
    <property type="entry name" value="T6SS_TssG"/>
    <property type="match status" value="1"/>
</dbReference>
<dbReference type="EMBL" id="RCZD01000002">
    <property type="protein sequence ID" value="TPG64283.1"/>
    <property type="molecule type" value="Genomic_DNA"/>
</dbReference>
<organism evidence="1 2">
    <name type="scientific">Ewingella americana</name>
    <dbReference type="NCBI Taxonomy" id="41202"/>
    <lineage>
        <taxon>Bacteria</taxon>
        <taxon>Pseudomonadati</taxon>
        <taxon>Pseudomonadota</taxon>
        <taxon>Gammaproteobacteria</taxon>
        <taxon>Enterobacterales</taxon>
        <taxon>Yersiniaceae</taxon>
        <taxon>Ewingella</taxon>
    </lineage>
</organism>
<dbReference type="Proteomes" id="UP000317663">
    <property type="component" value="Unassembled WGS sequence"/>
</dbReference>
<protein>
    <submittedName>
        <fullName evidence="1">Type VI secretion system baseplate subunit TssG</fullName>
    </submittedName>
</protein>
<dbReference type="AlphaFoldDB" id="A0A502GTK7"/>
<evidence type="ECO:0000313" key="2">
    <source>
        <dbReference type="Proteomes" id="UP000317663"/>
    </source>
</evidence>
<dbReference type="OrthoDB" id="1523296at2"/>